<dbReference type="RefSeq" id="XP_038739371.1">
    <property type="nucleotide sequence ID" value="XM_038895330.1"/>
</dbReference>
<reference evidence="1" key="2">
    <citation type="submission" date="2020-11" db="EMBL/GenBank/DDBJ databases">
        <title>Whole genome sequencing of Colletotrichum sp.</title>
        <authorList>
            <person name="Li H."/>
        </authorList>
    </citation>
    <scope>NUCLEOTIDE SEQUENCE</scope>
    <source>
        <strain evidence="1">CkLH20</strain>
    </source>
</reference>
<name>A0A9P6LEV4_9PEZI</name>
<evidence type="ECO:0000313" key="1">
    <source>
        <dbReference type="EMBL" id="KAF9869910.1"/>
    </source>
</evidence>
<protein>
    <submittedName>
        <fullName evidence="1">Uncharacterized protein</fullName>
    </submittedName>
</protein>
<comment type="caution">
    <text evidence="1">The sequence shown here is derived from an EMBL/GenBank/DDBJ whole genome shotgun (WGS) entry which is preliminary data.</text>
</comment>
<dbReference type="Proteomes" id="UP000781932">
    <property type="component" value="Unassembled WGS sequence"/>
</dbReference>
<reference evidence="1" key="1">
    <citation type="submission" date="2020-03" db="EMBL/GenBank/DDBJ databases">
        <authorList>
            <person name="He L."/>
        </authorList>
    </citation>
    <scope>NUCLEOTIDE SEQUENCE</scope>
    <source>
        <strain evidence="1">CkLH20</strain>
    </source>
</reference>
<sequence length="301" mass="33381">MVRSYLQAIKVLLASGPVGQVNERELGFCTSSRRAPNVYPSLPPTRLGVIATRLPHSDASHAVVNIERKCHQGRRGAACNHVCNADDWPRRCVDDYESKFKNITADVRDLKLRRIASSVTTWPQPACPPFTVCDSGDAPAESTIDSAILHRKTGTQALCNHRATDERSSILADFLEGDGQGLTHVRQHGLNQVLDLAGRFRMLLRQPLGLCNWMSGLLLDAIFLPWTTATHSRYTSDSENVVVVFDVSTMPILRYTSLPGRSPSFASRSSQLQPLRHQSVWPRDRVIAVFHDALLPTQPTP</sequence>
<proteinExistence type="predicted"/>
<dbReference type="EMBL" id="JAATWM020000062">
    <property type="protein sequence ID" value="KAF9869910.1"/>
    <property type="molecule type" value="Genomic_DNA"/>
</dbReference>
<dbReference type="GeneID" id="62168404"/>
<dbReference type="AlphaFoldDB" id="A0A9P6LEV4"/>
<organism evidence="1 2">
    <name type="scientific">Colletotrichum karsti</name>
    <dbReference type="NCBI Taxonomy" id="1095194"/>
    <lineage>
        <taxon>Eukaryota</taxon>
        <taxon>Fungi</taxon>
        <taxon>Dikarya</taxon>
        <taxon>Ascomycota</taxon>
        <taxon>Pezizomycotina</taxon>
        <taxon>Sordariomycetes</taxon>
        <taxon>Hypocreomycetidae</taxon>
        <taxon>Glomerellales</taxon>
        <taxon>Glomerellaceae</taxon>
        <taxon>Colletotrichum</taxon>
        <taxon>Colletotrichum boninense species complex</taxon>
    </lineage>
</organism>
<keyword evidence="2" id="KW-1185">Reference proteome</keyword>
<evidence type="ECO:0000313" key="2">
    <source>
        <dbReference type="Proteomes" id="UP000781932"/>
    </source>
</evidence>
<accession>A0A9P6LEV4</accession>
<gene>
    <name evidence="1" type="ORF">CkaCkLH20_12617</name>
</gene>